<reference evidence="1 2" key="1">
    <citation type="submission" date="2011-02" db="EMBL/GenBank/DDBJ databases">
        <title>The Genome Sequence of Sphaeroforma arctica JP610.</title>
        <authorList>
            <consortium name="The Broad Institute Genome Sequencing Platform"/>
            <person name="Russ C."/>
            <person name="Cuomo C."/>
            <person name="Young S.K."/>
            <person name="Zeng Q."/>
            <person name="Gargeya S."/>
            <person name="Alvarado L."/>
            <person name="Berlin A."/>
            <person name="Chapman S.B."/>
            <person name="Chen Z."/>
            <person name="Freedman E."/>
            <person name="Gellesch M."/>
            <person name="Goldberg J."/>
            <person name="Griggs A."/>
            <person name="Gujja S."/>
            <person name="Heilman E."/>
            <person name="Heiman D."/>
            <person name="Howarth C."/>
            <person name="Mehta T."/>
            <person name="Neiman D."/>
            <person name="Pearson M."/>
            <person name="Roberts A."/>
            <person name="Saif S."/>
            <person name="Shea T."/>
            <person name="Shenoy N."/>
            <person name="Sisk P."/>
            <person name="Stolte C."/>
            <person name="Sykes S."/>
            <person name="White J."/>
            <person name="Yandava C."/>
            <person name="Burger G."/>
            <person name="Gray M.W."/>
            <person name="Holland P.W.H."/>
            <person name="King N."/>
            <person name="Lang F.B.F."/>
            <person name="Roger A.J."/>
            <person name="Ruiz-Trillo I."/>
            <person name="Haas B."/>
            <person name="Nusbaum C."/>
            <person name="Birren B."/>
        </authorList>
    </citation>
    <scope>NUCLEOTIDE SEQUENCE [LARGE SCALE GENOMIC DNA]</scope>
    <source>
        <strain evidence="1 2">JP610</strain>
    </source>
</reference>
<evidence type="ECO:0000313" key="2">
    <source>
        <dbReference type="Proteomes" id="UP000054560"/>
    </source>
</evidence>
<organism evidence="1 2">
    <name type="scientific">Sphaeroforma arctica JP610</name>
    <dbReference type="NCBI Taxonomy" id="667725"/>
    <lineage>
        <taxon>Eukaryota</taxon>
        <taxon>Ichthyosporea</taxon>
        <taxon>Ichthyophonida</taxon>
        <taxon>Sphaeroforma</taxon>
    </lineage>
</organism>
<dbReference type="InterPro" id="IPR032675">
    <property type="entry name" value="LRR_dom_sf"/>
</dbReference>
<dbReference type="PANTHER" id="PTHR12904:SF23">
    <property type="entry name" value="PROTEIN ZER-1 HOMOLOG"/>
    <property type="match status" value="1"/>
</dbReference>
<dbReference type="InterPro" id="IPR051341">
    <property type="entry name" value="Zyg-11_UBL_adapter"/>
</dbReference>
<dbReference type="SUPFAM" id="SSF52058">
    <property type="entry name" value="L domain-like"/>
    <property type="match status" value="1"/>
</dbReference>
<name>A0A0L0G488_9EUKA</name>
<sequence>MSKLTIVDVLELHATCRNIQKLNLVRQYLDGELAFDCTEKFRSPEVWDSISKLGLTRVWIKSYSSAASLSGISTLTNLKTVRLENRGSVSDSVNLSILSKLTSLENLDLIGIRACKGSLRDLHQLKQLELSDCPFDVDPIIRSLGGLVNLRQLCLDESGAEDEGDYLDLESLSRLNQLTKLEITANDPRVSVEPLTGLRNLEHLELHSMHILDYDMLGHLINLKTLVLSNAEYVKHGEYSVDFRLCKNLESLNISEDDDFEDYLLPEGFVNKV</sequence>
<accession>A0A0L0G488</accession>
<dbReference type="AlphaFoldDB" id="A0A0L0G488"/>
<dbReference type="RefSeq" id="XP_014157586.1">
    <property type="nucleotide sequence ID" value="XM_014302111.1"/>
</dbReference>
<dbReference type="EMBL" id="KQ241816">
    <property type="protein sequence ID" value="KNC83684.1"/>
    <property type="molecule type" value="Genomic_DNA"/>
</dbReference>
<dbReference type="Gene3D" id="3.80.10.10">
    <property type="entry name" value="Ribonuclease Inhibitor"/>
    <property type="match status" value="1"/>
</dbReference>
<keyword evidence="2" id="KW-1185">Reference proteome</keyword>
<evidence type="ECO:0000313" key="1">
    <source>
        <dbReference type="EMBL" id="KNC83684.1"/>
    </source>
</evidence>
<dbReference type="OrthoDB" id="120976at2759"/>
<dbReference type="GeneID" id="25904586"/>
<proteinExistence type="predicted"/>
<protein>
    <submittedName>
        <fullName evidence="1">Uncharacterized protein</fullName>
    </submittedName>
</protein>
<gene>
    <name evidence="1" type="ORF">SARC_04082</name>
</gene>
<dbReference type="PANTHER" id="PTHR12904">
    <property type="match status" value="1"/>
</dbReference>
<dbReference type="Proteomes" id="UP000054560">
    <property type="component" value="Unassembled WGS sequence"/>
</dbReference>